<dbReference type="EMBL" id="JAQLGM010000030">
    <property type="protein sequence ID" value="MDB2001029.1"/>
    <property type="molecule type" value="Genomic_DNA"/>
</dbReference>
<comment type="function">
    <text evidence="8">Part of a membrane-bound complex that couples electron transfer with translocation of ions across the membrane.</text>
</comment>
<feature type="transmembrane region" description="Helical" evidence="8">
    <location>
        <begin position="125"/>
        <end position="147"/>
    </location>
</feature>
<comment type="subunit">
    <text evidence="8">The complex is composed of six subunits: RnfA, RnfB, RnfC, RnfD, RnfE and RnfG.</text>
</comment>
<feature type="transmembrane region" description="Helical" evidence="8">
    <location>
        <begin position="12"/>
        <end position="32"/>
    </location>
</feature>
<feature type="coiled-coil region" evidence="9">
    <location>
        <begin position="226"/>
        <end position="267"/>
    </location>
</feature>
<evidence type="ECO:0000313" key="12">
    <source>
        <dbReference type="Proteomes" id="UP001203136"/>
    </source>
</evidence>
<protein>
    <recommendedName>
        <fullName evidence="8">Ion-translocating oxidoreductase complex subunit E</fullName>
        <ecNumber evidence="8">7.-.-.-</ecNumber>
    </recommendedName>
    <alternativeName>
        <fullName evidence="8">Rnf electron transport complex subunit E</fullName>
    </alternativeName>
</protein>
<evidence type="ECO:0000256" key="1">
    <source>
        <dbReference type="ARBA" id="ARBA00004127"/>
    </source>
</evidence>
<dbReference type="EC" id="7.-.-.-" evidence="8"/>
<evidence type="ECO:0000256" key="6">
    <source>
        <dbReference type="ARBA" id="ARBA00022989"/>
    </source>
</evidence>
<organism evidence="10 12">
    <name type="scientific">Clostridium symbiosum</name>
    <name type="common">Bacteroides symbiosus</name>
    <dbReference type="NCBI Taxonomy" id="1512"/>
    <lineage>
        <taxon>Bacteria</taxon>
        <taxon>Bacillati</taxon>
        <taxon>Bacillota</taxon>
        <taxon>Clostridia</taxon>
        <taxon>Lachnospirales</taxon>
        <taxon>Lachnospiraceae</taxon>
        <taxon>Otoolea</taxon>
    </lineage>
</organism>
<evidence type="ECO:0000256" key="5">
    <source>
        <dbReference type="ARBA" id="ARBA00022982"/>
    </source>
</evidence>
<proteinExistence type="inferred from homology"/>
<dbReference type="InterPro" id="IPR003667">
    <property type="entry name" value="NqrDE/RnfAE"/>
</dbReference>
<dbReference type="GO" id="GO:0012505">
    <property type="term" value="C:endomembrane system"/>
    <property type="evidence" value="ECO:0007669"/>
    <property type="project" value="UniProtKB-SubCell"/>
</dbReference>
<evidence type="ECO:0000256" key="3">
    <source>
        <dbReference type="ARBA" id="ARBA00022692"/>
    </source>
</evidence>
<dbReference type="HAMAP" id="MF_00478">
    <property type="entry name" value="RsxE_RnfE"/>
    <property type="match status" value="1"/>
</dbReference>
<keyword evidence="6 8" id="KW-1133">Transmembrane helix</keyword>
<dbReference type="Proteomes" id="UP001300871">
    <property type="component" value="Unassembled WGS sequence"/>
</dbReference>
<keyword evidence="2 8" id="KW-0813">Transport</keyword>
<comment type="similarity">
    <text evidence="8">Belongs to the NqrDE/RnfAE family.</text>
</comment>
<dbReference type="PANTHER" id="PTHR30586:SF0">
    <property type="entry name" value="ION-TRANSLOCATING OXIDOREDUCTASE COMPLEX SUBUNIT E"/>
    <property type="match status" value="1"/>
</dbReference>
<comment type="subcellular location">
    <subcellularLocation>
        <location evidence="8">Cell membrane</location>
        <topology evidence="8">Multi-pass membrane protein</topology>
    </subcellularLocation>
    <subcellularLocation>
        <location evidence="1">Endomembrane system</location>
        <topology evidence="1">Multi-pass membrane protein</topology>
    </subcellularLocation>
</comment>
<evidence type="ECO:0000256" key="4">
    <source>
        <dbReference type="ARBA" id="ARBA00022967"/>
    </source>
</evidence>
<feature type="transmembrane region" description="Helical" evidence="8">
    <location>
        <begin position="69"/>
        <end position="87"/>
    </location>
</feature>
<evidence type="ECO:0000256" key="7">
    <source>
        <dbReference type="ARBA" id="ARBA00023136"/>
    </source>
</evidence>
<keyword evidence="4 8" id="KW-1278">Translocase</keyword>
<dbReference type="GeneID" id="57971243"/>
<evidence type="ECO:0000256" key="8">
    <source>
        <dbReference type="HAMAP-Rule" id="MF_00478"/>
    </source>
</evidence>
<dbReference type="NCBIfam" id="TIGR01948">
    <property type="entry name" value="rnfE"/>
    <property type="match status" value="1"/>
</dbReference>
<dbReference type="AlphaFoldDB" id="A0AAW5F240"/>
<evidence type="ECO:0000256" key="2">
    <source>
        <dbReference type="ARBA" id="ARBA00022448"/>
    </source>
</evidence>
<gene>
    <name evidence="8" type="primary">rnfE</name>
    <name evidence="10" type="ORF">K5I21_06255</name>
    <name evidence="11" type="ORF">PM006_12540</name>
</gene>
<accession>A0AAW5F240</accession>
<keyword evidence="8" id="KW-1003">Cell membrane</keyword>
<dbReference type="NCBIfam" id="NF009070">
    <property type="entry name" value="PRK12405.1"/>
    <property type="match status" value="1"/>
</dbReference>
<comment type="caution">
    <text evidence="10">The sequence shown here is derived from an EMBL/GenBank/DDBJ whole genome shotgun (WGS) entry which is preliminary data.</text>
</comment>
<reference evidence="10" key="1">
    <citation type="journal article" date="2022" name="Cell Host Microbe">
        <title>Colonization of the live biotherapeutic product VE303 and modulation of the microbiota and metabolites in healthy volunteers.</title>
        <authorList>
            <person name="Dsouza M."/>
            <person name="Menon R."/>
            <person name="Crossette E."/>
            <person name="Bhattarai S.K."/>
            <person name="Schneider J."/>
            <person name="Kim Y.G."/>
            <person name="Reddy S."/>
            <person name="Caballero S."/>
            <person name="Felix C."/>
            <person name="Cornacchione L."/>
            <person name="Hendrickson J."/>
            <person name="Watson A.R."/>
            <person name="Minot S.S."/>
            <person name="Greenfield N."/>
            <person name="Schopf L."/>
            <person name="Szabady R."/>
            <person name="Patarroyo J."/>
            <person name="Smith W."/>
            <person name="Harrison P."/>
            <person name="Kuijper E.J."/>
            <person name="Kelly C.P."/>
            <person name="Olle B."/>
            <person name="Bobilev D."/>
            <person name="Silber J.L."/>
            <person name="Bucci V."/>
            <person name="Roberts B."/>
            <person name="Faith J."/>
            <person name="Norman J.M."/>
        </authorList>
    </citation>
    <scope>NUCLEOTIDE SEQUENCE</scope>
    <source>
        <strain evidence="10">VE303-04</strain>
    </source>
</reference>
<keyword evidence="5 8" id="KW-0249">Electron transport</keyword>
<feature type="transmembrane region" description="Helical" evidence="8">
    <location>
        <begin position="93"/>
        <end position="113"/>
    </location>
</feature>
<sequence length="276" mass="28832">MNKYVERISNGIFKENPTFVLMLGMCPTLAVTTSAVNGLGMGLSTTAVLVFSNLIISALRKIIPDRVRIPAFIVIVASLVTIVQLLMQGYVPSLYSSLGIYIPLIVVNCIILGRAESYASKNDAVSSLFDGIGMGLGFSIALTLIGIFREFLGGGAFFGKQIIPEDFHISIFILAPGAFFVLAILTALQNKFKAPSATNGSVPQSNLACGGNCASCAGSACADNHLKLAEKAAEEAARAAAAKKAAAEKALAAKKAAEEAKAKAEAEAAKEPEKTE</sequence>
<dbReference type="GO" id="GO:0022900">
    <property type="term" value="P:electron transport chain"/>
    <property type="evidence" value="ECO:0007669"/>
    <property type="project" value="UniProtKB-UniRule"/>
</dbReference>
<dbReference type="PANTHER" id="PTHR30586">
    <property type="entry name" value="ELECTRON TRANSPORT COMPLEX PROTEIN RNFE"/>
    <property type="match status" value="1"/>
</dbReference>
<feature type="transmembrane region" description="Helical" evidence="8">
    <location>
        <begin position="167"/>
        <end position="188"/>
    </location>
</feature>
<reference evidence="11" key="2">
    <citation type="submission" date="2023-01" db="EMBL/GenBank/DDBJ databases">
        <title>Human gut microbiome strain richness.</title>
        <authorList>
            <person name="Chen-Liaw A."/>
        </authorList>
    </citation>
    <scope>NUCLEOTIDE SEQUENCE</scope>
    <source>
        <strain evidence="11">B1_m1001713B170214d0_201011</strain>
    </source>
</reference>
<evidence type="ECO:0000313" key="10">
    <source>
        <dbReference type="EMBL" id="MCK0085479.1"/>
    </source>
</evidence>
<keyword evidence="9" id="KW-0175">Coiled coil</keyword>
<dbReference type="RefSeq" id="WP_021642347.1">
    <property type="nucleotide sequence ID" value="NZ_CABHNX010000168.1"/>
</dbReference>
<evidence type="ECO:0000256" key="9">
    <source>
        <dbReference type="SAM" id="Coils"/>
    </source>
</evidence>
<keyword evidence="3 8" id="KW-0812">Transmembrane</keyword>
<evidence type="ECO:0000313" key="11">
    <source>
        <dbReference type="EMBL" id="MDB2001029.1"/>
    </source>
</evidence>
<dbReference type="InterPro" id="IPR010968">
    <property type="entry name" value="RnfE"/>
</dbReference>
<dbReference type="Proteomes" id="UP001203136">
    <property type="component" value="Unassembled WGS sequence"/>
</dbReference>
<name>A0AAW5F240_CLOSY</name>
<feature type="transmembrane region" description="Helical" evidence="8">
    <location>
        <begin position="38"/>
        <end position="57"/>
    </location>
</feature>
<keyword evidence="7 8" id="KW-0472">Membrane</keyword>
<dbReference type="Pfam" id="PF02508">
    <property type="entry name" value="Rnf-Nqr"/>
    <property type="match status" value="1"/>
</dbReference>
<dbReference type="EMBL" id="JAINVB010000001">
    <property type="protein sequence ID" value="MCK0085479.1"/>
    <property type="molecule type" value="Genomic_DNA"/>
</dbReference>
<dbReference type="GO" id="GO:0005886">
    <property type="term" value="C:plasma membrane"/>
    <property type="evidence" value="ECO:0007669"/>
    <property type="project" value="UniProtKB-SubCell"/>
</dbReference>